<dbReference type="GO" id="GO:0006166">
    <property type="term" value="P:purine ribonucleoside salvage"/>
    <property type="evidence" value="ECO:0007669"/>
    <property type="project" value="UniProtKB-KW"/>
</dbReference>
<reference evidence="17" key="2">
    <citation type="submission" date="2018-04" db="EMBL/GenBank/DDBJ databases">
        <title>Leveraging single-cell genomics to expand the Fungal Tree of Life.</title>
        <authorList>
            <consortium name="DOE Joint Genome Institute"/>
            <person name="Ahrendt S.R."/>
            <person name="Quandt C.A."/>
            <person name="Ciobanu D."/>
            <person name="Clum A."/>
            <person name="Salamov A."/>
            <person name="Andreopoulos B."/>
            <person name="Cheng J.-F."/>
            <person name="Woyke T."/>
            <person name="Pelin A."/>
            <person name="Henrissat B."/>
            <person name="Benny G.L."/>
            <person name="Smith M.E."/>
            <person name="James T.Y."/>
            <person name="Grigoriev I.V."/>
        </authorList>
    </citation>
    <scope>NUCLEOTIDE SEQUENCE</scope>
    <source>
        <strain evidence="17">ATCC 52028</strain>
    </source>
</reference>
<name>A0A4P9X1Z8_9FUNG</name>
<dbReference type="Proteomes" id="UP000274922">
    <property type="component" value="Unassembled WGS sequence"/>
</dbReference>
<dbReference type="OrthoDB" id="432447at2759"/>
<dbReference type="PANTHER" id="PTHR45769:SF3">
    <property type="entry name" value="ADENOSINE KINASE"/>
    <property type="match status" value="1"/>
</dbReference>
<dbReference type="GO" id="GO:0004001">
    <property type="term" value="F:adenosine kinase activity"/>
    <property type="evidence" value="ECO:0007669"/>
    <property type="project" value="UniProtKB-UniRule"/>
</dbReference>
<dbReference type="Gene3D" id="3.30.1110.10">
    <property type="match status" value="1"/>
</dbReference>
<dbReference type="PRINTS" id="PR00989">
    <property type="entry name" value="ADENOKINASE"/>
</dbReference>
<evidence type="ECO:0000313" key="18">
    <source>
        <dbReference type="Proteomes" id="UP000268535"/>
    </source>
</evidence>
<evidence type="ECO:0000256" key="5">
    <source>
        <dbReference type="ARBA" id="ARBA00022679"/>
    </source>
</evidence>
<dbReference type="EMBL" id="ML014325">
    <property type="protein sequence ID" value="RKO99053.1"/>
    <property type="molecule type" value="Genomic_DNA"/>
</dbReference>
<dbReference type="GO" id="GO:0005524">
    <property type="term" value="F:ATP binding"/>
    <property type="evidence" value="ECO:0007669"/>
    <property type="project" value="UniProtKB-UniRule"/>
</dbReference>
<dbReference type="InterPro" id="IPR029056">
    <property type="entry name" value="Ribokinase-like"/>
</dbReference>
<dbReference type="EC" id="2.7.1.20" evidence="4 14"/>
<dbReference type="Gene3D" id="3.40.1190.20">
    <property type="match status" value="1"/>
</dbReference>
<dbReference type="GO" id="GO:0006144">
    <property type="term" value="P:purine nucleobase metabolic process"/>
    <property type="evidence" value="ECO:0007669"/>
    <property type="project" value="TreeGrafter"/>
</dbReference>
<dbReference type="SUPFAM" id="SSF53613">
    <property type="entry name" value="Ribokinase-like"/>
    <property type="match status" value="1"/>
</dbReference>
<evidence type="ECO:0000256" key="11">
    <source>
        <dbReference type="ARBA" id="ARBA00051362"/>
    </source>
</evidence>
<evidence type="ECO:0000256" key="1">
    <source>
        <dbReference type="ARBA" id="ARBA00001946"/>
    </source>
</evidence>
<dbReference type="PROSITE" id="PS00584">
    <property type="entry name" value="PFKB_KINASES_2"/>
    <property type="match status" value="1"/>
</dbReference>
<dbReference type="GO" id="GO:0044209">
    <property type="term" value="P:AMP salvage"/>
    <property type="evidence" value="ECO:0007669"/>
    <property type="project" value="UniProtKB-UniRule"/>
</dbReference>
<keyword evidence="10 14" id="KW-0460">Magnesium</keyword>
<evidence type="ECO:0000256" key="12">
    <source>
        <dbReference type="ARBA" id="ARBA00068771"/>
    </source>
</evidence>
<evidence type="ECO:0000313" key="17">
    <source>
        <dbReference type="EMBL" id="RKO99053.1"/>
    </source>
</evidence>
<evidence type="ECO:0000256" key="7">
    <source>
        <dbReference type="ARBA" id="ARBA00022741"/>
    </source>
</evidence>
<comment type="pathway">
    <text evidence="2 14">Purine metabolism; AMP biosynthesis via salvage pathway; AMP from adenosine: step 1/1.</text>
</comment>
<dbReference type="AlphaFoldDB" id="A0A4P9X1Z8"/>
<evidence type="ECO:0000259" key="15">
    <source>
        <dbReference type="Pfam" id="PF00294"/>
    </source>
</evidence>
<protein>
    <recommendedName>
        <fullName evidence="12 14">Adenosine kinase</fullName>
        <shortName evidence="14">AK</shortName>
        <ecNumber evidence="4 14">2.7.1.20</ecNumber>
    </recommendedName>
    <alternativeName>
        <fullName evidence="14">Adenosine 5'-phosphotransferase</fullName>
    </alternativeName>
</protein>
<dbReference type="PANTHER" id="PTHR45769">
    <property type="entry name" value="ADENOSINE KINASE"/>
    <property type="match status" value="1"/>
</dbReference>
<keyword evidence="7 14" id="KW-0547">Nucleotide-binding</keyword>
<dbReference type="Proteomes" id="UP000268535">
    <property type="component" value="Unassembled WGS sequence"/>
</dbReference>
<comment type="function">
    <text evidence="14">ATP dependent phosphorylation of adenosine and other related nucleoside analogs to monophosphate derivatives.</text>
</comment>
<evidence type="ECO:0000256" key="4">
    <source>
        <dbReference type="ARBA" id="ARBA00012119"/>
    </source>
</evidence>
<evidence type="ECO:0000313" key="19">
    <source>
        <dbReference type="Proteomes" id="UP000274922"/>
    </source>
</evidence>
<feature type="active site" description="Proton acceptor" evidence="13">
    <location>
        <position position="313"/>
    </location>
</feature>
<evidence type="ECO:0000256" key="8">
    <source>
        <dbReference type="ARBA" id="ARBA00022777"/>
    </source>
</evidence>
<evidence type="ECO:0000256" key="2">
    <source>
        <dbReference type="ARBA" id="ARBA00004801"/>
    </source>
</evidence>
<evidence type="ECO:0000313" key="16">
    <source>
        <dbReference type="EMBL" id="RKO94943.1"/>
    </source>
</evidence>
<dbReference type="EMBL" id="ML013975">
    <property type="protein sequence ID" value="RKO94943.1"/>
    <property type="molecule type" value="Genomic_DNA"/>
</dbReference>
<gene>
    <name evidence="16" type="ORF">CAUPRSCDRAFT_9518</name>
    <name evidence="17" type="ORF">CXG81DRAFT_15098</name>
</gene>
<keyword evidence="6 14" id="KW-0660">Purine salvage</keyword>
<dbReference type="InterPro" id="IPR001805">
    <property type="entry name" value="Adenokinase"/>
</dbReference>
<comment type="catalytic activity">
    <reaction evidence="11 14">
        <text>adenosine + ATP = AMP + ADP + H(+)</text>
        <dbReference type="Rhea" id="RHEA:20824"/>
        <dbReference type="ChEBI" id="CHEBI:15378"/>
        <dbReference type="ChEBI" id="CHEBI:16335"/>
        <dbReference type="ChEBI" id="CHEBI:30616"/>
        <dbReference type="ChEBI" id="CHEBI:456215"/>
        <dbReference type="ChEBI" id="CHEBI:456216"/>
        <dbReference type="EC" id="2.7.1.20"/>
    </reaction>
</comment>
<evidence type="ECO:0000256" key="14">
    <source>
        <dbReference type="RuleBase" id="RU368116"/>
    </source>
</evidence>
<dbReference type="UniPathway" id="UPA00588">
    <property type="reaction ID" value="UER00659"/>
</dbReference>
<comment type="similarity">
    <text evidence="3 14">Belongs to the carbohydrate kinase PfkB family.</text>
</comment>
<dbReference type="Pfam" id="PF00294">
    <property type="entry name" value="PfkB"/>
    <property type="match status" value="1"/>
</dbReference>
<organism evidence="17 19">
    <name type="scientific">Caulochytrium protostelioides</name>
    <dbReference type="NCBI Taxonomy" id="1555241"/>
    <lineage>
        <taxon>Eukaryota</taxon>
        <taxon>Fungi</taxon>
        <taxon>Fungi incertae sedis</taxon>
        <taxon>Chytridiomycota</taxon>
        <taxon>Chytridiomycota incertae sedis</taxon>
        <taxon>Chytridiomycetes</taxon>
        <taxon>Caulochytriales</taxon>
        <taxon>Caulochytriaceae</taxon>
        <taxon>Caulochytrium</taxon>
    </lineage>
</organism>
<keyword evidence="19" id="KW-1185">Reference proteome</keyword>
<dbReference type="GO" id="GO:0005829">
    <property type="term" value="C:cytosol"/>
    <property type="evidence" value="ECO:0007669"/>
    <property type="project" value="TreeGrafter"/>
</dbReference>
<reference evidence="16" key="3">
    <citation type="submission" date="2018-08" db="EMBL/GenBank/DDBJ databases">
        <title>Leveraging single-cell genomics to expand the Fungal Tree of Life.</title>
        <authorList>
            <consortium name="DOE Joint Genome Institute"/>
            <person name="Ahrendt S.R."/>
            <person name="Quandt C.A."/>
            <person name="Ciobanu D."/>
            <person name="Clum A."/>
            <person name="Salamov A."/>
            <person name="Andreopoulos B."/>
            <person name="Cheng J.-F."/>
            <person name="Woyke T."/>
            <person name="Pelin A."/>
            <person name="Henrissat B."/>
            <person name="Reynolds N."/>
            <person name="Benny G.L."/>
            <person name="Smith M.E."/>
            <person name="James T.Y."/>
            <person name="Grigoriev I.V."/>
        </authorList>
    </citation>
    <scope>NUCLEOTIDE SEQUENCE</scope>
    <source>
        <strain evidence="16">ATCC 52028</strain>
    </source>
</reference>
<dbReference type="GO" id="GO:0005634">
    <property type="term" value="C:nucleus"/>
    <property type="evidence" value="ECO:0007669"/>
    <property type="project" value="TreeGrafter"/>
</dbReference>
<sequence>MSTDAVAQAAAEATRPTEVTEGALFGIENPLLDISARVKPELLAKYKLKANDAILAGDEHATLYDELLADYPVEYIAGGAAQNSMRGATWLLPPKSTVYVGCVGQDAQADQLKATAVRDGLRTEYMVDPTTPTGKCAVLITNNDRSMVTALGAANNYNEAHIQQPEIWKLVEQAKVYYIGGFFMTVSPATIGLIARHAVDHGKQLAINLSAPFITQFFRPVLDEYLPMATVIFGNEAEAAAYAQTHELPDSSPAAAARHLANLPHPKGVSRTVVITQGSEGTLVATTGSEEVRTYAITPIAASEIVDTNGAGDAFAGGFLAGLTRGEPVDRCVAAGHYVASVVIRRSGPSYPATAPEFTF</sequence>
<keyword evidence="5 14" id="KW-0808">Transferase</keyword>
<dbReference type="STRING" id="1555241.A0A4P9X1Z8"/>
<evidence type="ECO:0000256" key="10">
    <source>
        <dbReference type="ARBA" id="ARBA00022842"/>
    </source>
</evidence>
<evidence type="ECO:0000256" key="6">
    <source>
        <dbReference type="ARBA" id="ARBA00022726"/>
    </source>
</evidence>
<dbReference type="InterPro" id="IPR011611">
    <property type="entry name" value="PfkB_dom"/>
</dbReference>
<dbReference type="CDD" id="cd01168">
    <property type="entry name" value="adenosine_kinase"/>
    <property type="match status" value="1"/>
</dbReference>
<feature type="domain" description="Carbohydrate kinase PfkB" evidence="15">
    <location>
        <begin position="43"/>
        <end position="353"/>
    </location>
</feature>
<dbReference type="FunFam" id="3.40.1190.20:FF:000076">
    <property type="entry name" value="Adenosine kinase"/>
    <property type="match status" value="1"/>
</dbReference>
<evidence type="ECO:0000256" key="9">
    <source>
        <dbReference type="ARBA" id="ARBA00022840"/>
    </source>
</evidence>
<evidence type="ECO:0000256" key="13">
    <source>
        <dbReference type="PIRSR" id="PIRSR601805-1"/>
    </source>
</evidence>
<keyword evidence="8 14" id="KW-0418">Kinase</keyword>
<comment type="cofactor">
    <cofactor evidence="1 14">
        <name>Mg(2+)</name>
        <dbReference type="ChEBI" id="CHEBI:18420"/>
    </cofactor>
</comment>
<dbReference type="InterPro" id="IPR002173">
    <property type="entry name" value="Carboh/pur_kinase_PfkB_CS"/>
</dbReference>
<evidence type="ECO:0000256" key="3">
    <source>
        <dbReference type="ARBA" id="ARBA00010688"/>
    </source>
</evidence>
<accession>A0A4P9X1Z8</accession>
<keyword evidence="9 14" id="KW-0067">ATP-binding</keyword>
<reference evidence="18 19" key="1">
    <citation type="journal article" date="2018" name="Nat. Microbiol.">
        <title>Leveraging single-cell genomics to expand the fungal tree of life.</title>
        <authorList>
            <person name="Ahrendt S.R."/>
            <person name="Quandt C.A."/>
            <person name="Ciobanu D."/>
            <person name="Clum A."/>
            <person name="Salamov A."/>
            <person name="Andreopoulos B."/>
            <person name="Cheng J.F."/>
            <person name="Woyke T."/>
            <person name="Pelin A."/>
            <person name="Henrissat B."/>
            <person name="Reynolds N.K."/>
            <person name="Benny G.L."/>
            <person name="Smith M.E."/>
            <person name="James T.Y."/>
            <person name="Grigoriev I.V."/>
        </authorList>
    </citation>
    <scope>NUCLEOTIDE SEQUENCE [LARGE SCALE GENOMIC DNA]</scope>
    <source>
        <strain evidence="18 19">ATCC 52028</strain>
    </source>
</reference>
<proteinExistence type="inferred from homology"/>